<dbReference type="GeneID" id="72070855"/>
<dbReference type="CDD" id="cd06257">
    <property type="entry name" value="DnaJ"/>
    <property type="match status" value="1"/>
</dbReference>
<accession>A0A9Q8QNW1</accession>
<feature type="region of interest" description="Disordered" evidence="1">
    <location>
        <begin position="406"/>
        <end position="427"/>
    </location>
</feature>
<feature type="compositionally biased region" description="Basic and acidic residues" evidence="1">
    <location>
        <begin position="102"/>
        <end position="128"/>
    </location>
</feature>
<dbReference type="InterPro" id="IPR036869">
    <property type="entry name" value="J_dom_sf"/>
</dbReference>
<reference evidence="3" key="1">
    <citation type="submission" date="2021-11" db="EMBL/GenBank/DDBJ databases">
        <title>Purpureocillium_takamizusanense_genome.</title>
        <authorList>
            <person name="Nguyen N.-H."/>
        </authorList>
    </citation>
    <scope>NUCLEOTIDE SEQUENCE</scope>
    <source>
        <strain evidence="3">PT3</strain>
    </source>
</reference>
<dbReference type="SMART" id="SM00271">
    <property type="entry name" value="DnaJ"/>
    <property type="match status" value="1"/>
</dbReference>
<proteinExistence type="predicted"/>
<dbReference type="AlphaFoldDB" id="A0A9Q8QNW1"/>
<name>A0A9Q8QNW1_9HYPO</name>
<dbReference type="PANTHER" id="PTHR24074">
    <property type="entry name" value="CO-CHAPERONE PROTEIN DJLA"/>
    <property type="match status" value="1"/>
</dbReference>
<dbReference type="PROSITE" id="PS50076">
    <property type="entry name" value="DNAJ_2"/>
    <property type="match status" value="1"/>
</dbReference>
<evidence type="ECO:0000259" key="2">
    <source>
        <dbReference type="PROSITE" id="PS50076"/>
    </source>
</evidence>
<feature type="compositionally biased region" description="Polar residues" evidence="1">
    <location>
        <begin position="219"/>
        <end position="233"/>
    </location>
</feature>
<evidence type="ECO:0000313" key="4">
    <source>
        <dbReference type="Proteomes" id="UP000829364"/>
    </source>
</evidence>
<dbReference type="InterPro" id="IPR001623">
    <property type="entry name" value="DnaJ_domain"/>
</dbReference>
<dbReference type="PRINTS" id="PR00625">
    <property type="entry name" value="JDOMAIN"/>
</dbReference>
<dbReference type="Proteomes" id="UP000829364">
    <property type="component" value="Chromosome 9"/>
</dbReference>
<protein>
    <recommendedName>
        <fullName evidence="2">J domain-containing protein</fullName>
    </recommendedName>
</protein>
<feature type="region of interest" description="Disordered" evidence="1">
    <location>
        <begin position="85"/>
        <end position="269"/>
    </location>
</feature>
<dbReference type="Pfam" id="PF00226">
    <property type="entry name" value="DnaJ"/>
    <property type="match status" value="1"/>
</dbReference>
<evidence type="ECO:0000313" key="3">
    <source>
        <dbReference type="EMBL" id="UNI23070.1"/>
    </source>
</evidence>
<dbReference type="OrthoDB" id="10250354at2759"/>
<dbReference type="InterPro" id="IPR018253">
    <property type="entry name" value="DnaJ_domain_CS"/>
</dbReference>
<dbReference type="InterPro" id="IPR050817">
    <property type="entry name" value="DjlA_DnaK_co-chaperone"/>
</dbReference>
<evidence type="ECO:0000256" key="1">
    <source>
        <dbReference type="SAM" id="MobiDB-lite"/>
    </source>
</evidence>
<feature type="compositionally biased region" description="Low complexity" evidence="1">
    <location>
        <begin position="206"/>
        <end position="215"/>
    </location>
</feature>
<dbReference type="Gene3D" id="1.10.287.110">
    <property type="entry name" value="DnaJ domain"/>
    <property type="match status" value="1"/>
</dbReference>
<sequence>MATIDLPPDPYQALGVSKDANVQEIRLAYRKLAVRCHPDKFHDPQIKAQKQDEFHRVQMAYELLSDDREREKYDNLVRLAEVRGQRAGHAGATGQTGSRTRKVWDDVGKGSRSESRRSEMDRLAEHYARQRVSRSRAKATDEPSLVSQASAGAAERSPPRPAASPAEGGQPGARGHSRARSDEGGYNQQSSSELFNKRKSDRRRSGGASPPSSFRQPRVVSSSPVKGESTGSRWNRFRRSSAPSKPRGTASRAGSHGSPTSMRSVGSQISQEDMDKFDYVLQAMEDLLDKHIKRLRGRFLRNLARSAKSHKNQCREALTSLQATVLEQYEHNGTGRADAADAEGDDNARYRLLLDLFDELRLELADFSQHDLSKPGADSYCALFCGRIKFFASRLSLYGVKASKREETTRHGDAEAESMGVNGPSAC</sequence>
<dbReference type="KEGG" id="ptkz:JDV02_008910"/>
<feature type="compositionally biased region" description="Polar residues" evidence="1">
    <location>
        <begin position="257"/>
        <end position="269"/>
    </location>
</feature>
<gene>
    <name evidence="3" type="ORF">JDV02_008910</name>
</gene>
<keyword evidence="4" id="KW-1185">Reference proteome</keyword>
<dbReference type="SUPFAM" id="SSF46565">
    <property type="entry name" value="Chaperone J-domain"/>
    <property type="match status" value="1"/>
</dbReference>
<dbReference type="EMBL" id="CP086362">
    <property type="protein sequence ID" value="UNI23070.1"/>
    <property type="molecule type" value="Genomic_DNA"/>
</dbReference>
<organism evidence="3 4">
    <name type="scientific">Purpureocillium takamizusanense</name>
    <dbReference type="NCBI Taxonomy" id="2060973"/>
    <lineage>
        <taxon>Eukaryota</taxon>
        <taxon>Fungi</taxon>
        <taxon>Dikarya</taxon>
        <taxon>Ascomycota</taxon>
        <taxon>Pezizomycotina</taxon>
        <taxon>Sordariomycetes</taxon>
        <taxon>Hypocreomycetidae</taxon>
        <taxon>Hypocreales</taxon>
        <taxon>Ophiocordycipitaceae</taxon>
        <taxon>Purpureocillium</taxon>
    </lineage>
</organism>
<feature type="domain" description="J" evidence="2">
    <location>
        <begin position="9"/>
        <end position="77"/>
    </location>
</feature>
<dbReference type="RefSeq" id="XP_047846551.1">
    <property type="nucleotide sequence ID" value="XM_047990544.1"/>
</dbReference>
<dbReference type="PROSITE" id="PS00636">
    <property type="entry name" value="DNAJ_1"/>
    <property type="match status" value="1"/>
</dbReference>